<feature type="transmembrane region" description="Helical" evidence="14">
    <location>
        <begin position="482"/>
        <end position="502"/>
    </location>
</feature>
<protein>
    <recommendedName>
        <fullName evidence="4">RING-type E3 ubiquitin transferase</fullName>
        <ecNumber evidence="4">2.3.2.27</ecNumber>
    </recommendedName>
</protein>
<dbReference type="Pfam" id="PF12906">
    <property type="entry name" value="RINGv"/>
    <property type="match status" value="1"/>
</dbReference>
<evidence type="ECO:0000256" key="2">
    <source>
        <dbReference type="ARBA" id="ARBA00004141"/>
    </source>
</evidence>
<keyword evidence="11 14" id="KW-1133">Transmembrane helix</keyword>
<organism evidence="16 17">
    <name type="scientific">Lachancea thermotolerans (strain ATCC 56472 / CBS 6340 / NRRL Y-8284)</name>
    <name type="common">Yeast</name>
    <name type="synonym">Kluyveromyces thermotolerans</name>
    <dbReference type="NCBI Taxonomy" id="559295"/>
    <lineage>
        <taxon>Eukaryota</taxon>
        <taxon>Fungi</taxon>
        <taxon>Dikarya</taxon>
        <taxon>Ascomycota</taxon>
        <taxon>Saccharomycotina</taxon>
        <taxon>Saccharomycetes</taxon>
        <taxon>Saccharomycetales</taxon>
        <taxon>Saccharomycetaceae</taxon>
        <taxon>Lachancea</taxon>
    </lineage>
</organism>
<evidence type="ECO:0000256" key="6">
    <source>
        <dbReference type="ARBA" id="ARBA00022692"/>
    </source>
</evidence>
<feature type="compositionally biased region" description="Low complexity" evidence="13">
    <location>
        <begin position="315"/>
        <end position="328"/>
    </location>
</feature>
<evidence type="ECO:0000256" key="4">
    <source>
        <dbReference type="ARBA" id="ARBA00012483"/>
    </source>
</evidence>
<feature type="transmembrane region" description="Helical" evidence="14">
    <location>
        <begin position="441"/>
        <end position="461"/>
    </location>
</feature>
<dbReference type="STRING" id="559295.C5DHI1"/>
<keyword evidence="7" id="KW-0479">Metal-binding</keyword>
<gene>
    <name evidence="16" type="ordered locus">KLTH0E04510g</name>
</gene>
<dbReference type="EC" id="2.3.2.27" evidence="4"/>
<evidence type="ECO:0000313" key="16">
    <source>
        <dbReference type="EMBL" id="CAR23242.1"/>
    </source>
</evidence>
<dbReference type="PANTHER" id="PTHR13145">
    <property type="entry name" value="SSM4 PROTEIN"/>
    <property type="match status" value="1"/>
</dbReference>
<evidence type="ECO:0000256" key="13">
    <source>
        <dbReference type="SAM" id="MobiDB-lite"/>
    </source>
</evidence>
<dbReference type="GO" id="GO:0005789">
    <property type="term" value="C:endoplasmic reticulum membrane"/>
    <property type="evidence" value="ECO:0007669"/>
    <property type="project" value="TreeGrafter"/>
</dbReference>
<feature type="transmembrane region" description="Helical" evidence="14">
    <location>
        <begin position="1057"/>
        <end position="1076"/>
    </location>
</feature>
<evidence type="ECO:0000256" key="7">
    <source>
        <dbReference type="ARBA" id="ARBA00022723"/>
    </source>
</evidence>
<dbReference type="InParanoid" id="C5DHI1"/>
<dbReference type="PROSITE" id="PS51292">
    <property type="entry name" value="ZF_RING_CH"/>
    <property type="match status" value="1"/>
</dbReference>
<dbReference type="GO" id="GO:0008270">
    <property type="term" value="F:zinc ion binding"/>
    <property type="evidence" value="ECO:0007669"/>
    <property type="project" value="UniProtKB-KW"/>
</dbReference>
<dbReference type="AlphaFoldDB" id="C5DHI1"/>
<dbReference type="RefSeq" id="XP_002553679.1">
    <property type="nucleotide sequence ID" value="XM_002553633.1"/>
</dbReference>
<evidence type="ECO:0000259" key="15">
    <source>
        <dbReference type="PROSITE" id="PS51292"/>
    </source>
</evidence>
<comment type="pathway">
    <text evidence="3">Protein modification; protein ubiquitination.</text>
</comment>
<evidence type="ECO:0000256" key="9">
    <source>
        <dbReference type="ARBA" id="ARBA00022786"/>
    </source>
</evidence>
<evidence type="ECO:0000256" key="8">
    <source>
        <dbReference type="ARBA" id="ARBA00022771"/>
    </source>
</evidence>
<feature type="transmembrane region" description="Helical" evidence="14">
    <location>
        <begin position="183"/>
        <end position="204"/>
    </location>
</feature>
<dbReference type="GO" id="GO:0061630">
    <property type="term" value="F:ubiquitin protein ligase activity"/>
    <property type="evidence" value="ECO:0007669"/>
    <property type="project" value="UniProtKB-EC"/>
</dbReference>
<keyword evidence="9" id="KW-0833">Ubl conjugation pathway</keyword>
<keyword evidence="12 14" id="KW-0472">Membrane</keyword>
<dbReference type="Gene3D" id="3.30.40.10">
    <property type="entry name" value="Zinc/RING finger domain, C3HC4 (zinc finger)"/>
    <property type="match status" value="1"/>
</dbReference>
<dbReference type="GO" id="GO:0036503">
    <property type="term" value="P:ERAD pathway"/>
    <property type="evidence" value="ECO:0007669"/>
    <property type="project" value="TreeGrafter"/>
</dbReference>
<dbReference type="Proteomes" id="UP000002036">
    <property type="component" value="Chromosome E"/>
</dbReference>
<evidence type="ECO:0000256" key="14">
    <source>
        <dbReference type="SAM" id="Phobius"/>
    </source>
</evidence>
<feature type="transmembrane region" description="Helical" evidence="14">
    <location>
        <begin position="619"/>
        <end position="637"/>
    </location>
</feature>
<evidence type="ECO:0000256" key="5">
    <source>
        <dbReference type="ARBA" id="ARBA00022679"/>
    </source>
</evidence>
<evidence type="ECO:0000313" key="17">
    <source>
        <dbReference type="Proteomes" id="UP000002036"/>
    </source>
</evidence>
<feature type="transmembrane region" description="Helical" evidence="14">
    <location>
        <begin position="1102"/>
        <end position="1120"/>
    </location>
</feature>
<dbReference type="KEGG" id="lth:KLTH0E04510g"/>
<dbReference type="EMBL" id="CU928169">
    <property type="protein sequence ID" value="CAR23242.1"/>
    <property type="molecule type" value="Genomic_DNA"/>
</dbReference>
<keyword evidence="6 14" id="KW-0812">Transmembrane</keyword>
<feature type="transmembrane region" description="Helical" evidence="14">
    <location>
        <begin position="906"/>
        <end position="932"/>
    </location>
</feature>
<dbReference type="SMART" id="SM00744">
    <property type="entry name" value="RINGv"/>
    <property type="match status" value="1"/>
</dbReference>
<feature type="transmembrane region" description="Helical" evidence="14">
    <location>
        <begin position="522"/>
        <end position="544"/>
    </location>
</feature>
<keyword evidence="5" id="KW-0808">Transferase</keyword>
<comment type="catalytic activity">
    <reaction evidence="1">
        <text>S-ubiquitinyl-[E2 ubiquitin-conjugating enzyme]-L-cysteine + [acceptor protein]-L-lysine = [E2 ubiquitin-conjugating enzyme]-L-cysteine + N(6)-ubiquitinyl-[acceptor protein]-L-lysine.</text>
        <dbReference type="EC" id="2.3.2.27"/>
    </reaction>
</comment>
<feature type="compositionally biased region" description="Acidic residues" evidence="13">
    <location>
        <begin position="302"/>
        <end position="313"/>
    </location>
</feature>
<sequence>MGVAAEESSGENEHSAALNASCRICRGENTSDSPLFHPCKCRGSIKYIHESCLLEWVASKNVDLARPGANIKCDICHYSIQFKTLYDENMPDRIPVGLVIRTTLGSVFKEAQAVIRIVMATTLLVVGIPLAWNTLGKLIAMLLFGGSLPIQGDFWKSLLYGFEATVPENPSKLNIALQLLKNYRFSLTQIVFLTVIHIALYFQYDMVVREPIFREMVYHNIGPRFNGEELATSLHNAMQFIRANEERLRAQRAVPLQEDLLRGQDLGFGNEGIQAGNDEHNDDRHNSTHRNRGSEDGIFYNGEDDEDDDDYEPNEAVASEESIASSSSSDHEIDDEERQQLDENNGVFNFTMNHGRDNDLEFMVQNAQQNAEREQHEEPAVGPGRNDGAADPEEAWNQERPAIFGVQLRFRNLPFYFLAATAFLAIYLYLTYAIPTFLGNLLLTIYSKVFVWAFRGFIKLVEISRTPTLYKELSRRFPRISSLNLWLNTKAMQIFSFISYVYTNYVDYNNKTSTVAQSIPALATYSTLLGILCASTGIMSRGYGPKNGMKNSNLRFVFHLFFAIRCSLKVFLLFGIELVGFPVLAGLMIDFSLISPCLTSHNKFLLIGGLDIWSPAKWVLYWVIGTFYMCWFAKYVAMIRKYIIRPGVLFFIRSSDDPNIRILHDSLIHPMRVQISRLLLSIMLYALFIVIGFGFHTRILFPLILKSKLLPFETAQDELFFYGIAAILHQPMRITEANKSFNLYVRQYWTKAFDLSCKKLRLSSFILNKDISTERGYIVYRNLFYRFFFSEKAKWSNPDLYVDPKTPAQADELFKANLEIHAYFVPDGTLMRVPANDLISRNYVQTLFVPVTKENKLLKPLDVESIKERNKENAGDYSYLDDQSTEFDAYTVVYTPPNFRSRFSTLLLLIWVFASVLCMTLALFFNFVGRLMLVAVLSPFSGNEKARGYLLAYRKFSSVSLWPIAIGAWITMRGTELFHKFKMTRVVHDEYAVHPEAGDGAENDGGVREPENLEPAADFEENEEGANAPLPQDRLQWQGRLLFILLGKMQAIKYCIVLYYNFAFVSLFVEIFILRIEKPWKIDTFFTPNSWAEFGTVVSERLVTFGLFFTWFVLASIIDARKSIQRMLQLGQDERLKSLKILVIDLVKECVLTAGLSFALQMALCTYEYLLKGPPSYESVLSAYSFLRTVRPSLSSSEVPWTIPHKLFFVIPPVLSGTFYLPKIFKSVSDFIKKSVVNTREQVYGRGKTLTNLPEGL</sequence>
<feature type="transmembrane region" description="Helical" evidence="14">
    <location>
        <begin position="415"/>
        <end position="435"/>
    </location>
</feature>
<proteinExistence type="predicted"/>
<dbReference type="eggNOG" id="KOG1609">
    <property type="taxonomic scope" value="Eukaryota"/>
</dbReference>
<evidence type="ECO:0000256" key="1">
    <source>
        <dbReference type="ARBA" id="ARBA00000900"/>
    </source>
</evidence>
<dbReference type="FunCoup" id="C5DHI1">
    <property type="interactions" value="585"/>
</dbReference>
<comment type="subcellular location">
    <subcellularLocation>
        <location evidence="2">Membrane</location>
        <topology evidence="2">Multi-pass membrane protein</topology>
    </subcellularLocation>
</comment>
<evidence type="ECO:0000256" key="3">
    <source>
        <dbReference type="ARBA" id="ARBA00004906"/>
    </source>
</evidence>
<dbReference type="SUPFAM" id="SSF57850">
    <property type="entry name" value="RING/U-box"/>
    <property type="match status" value="1"/>
</dbReference>
<dbReference type="HOGENOM" id="CLU_006729_0_0_1"/>
<feature type="domain" description="RING-CH-type" evidence="15">
    <location>
        <begin position="14"/>
        <end position="83"/>
    </location>
</feature>
<feature type="region of interest" description="Disordered" evidence="13">
    <location>
        <begin position="267"/>
        <end position="350"/>
    </location>
</feature>
<dbReference type="GeneID" id="8291828"/>
<dbReference type="PANTHER" id="PTHR13145:SF0">
    <property type="entry name" value="E3 UBIQUITIN-PROTEIN LIGASE MARCHF6"/>
    <property type="match status" value="1"/>
</dbReference>
<evidence type="ECO:0000256" key="10">
    <source>
        <dbReference type="ARBA" id="ARBA00022833"/>
    </source>
</evidence>
<keyword evidence="17" id="KW-1185">Reference proteome</keyword>
<feature type="transmembrane region" description="Helical" evidence="14">
    <location>
        <begin position="678"/>
        <end position="699"/>
    </location>
</feature>
<feature type="transmembrane region" description="Helical" evidence="14">
    <location>
        <begin position="556"/>
        <end position="576"/>
    </location>
</feature>
<accession>C5DHI1</accession>
<evidence type="ECO:0000256" key="12">
    <source>
        <dbReference type="ARBA" id="ARBA00023136"/>
    </source>
</evidence>
<feature type="compositionally biased region" description="Basic and acidic residues" evidence="13">
    <location>
        <begin position="277"/>
        <end position="286"/>
    </location>
</feature>
<dbReference type="InterPro" id="IPR011016">
    <property type="entry name" value="Znf_RING-CH"/>
</dbReference>
<dbReference type="OrthoDB" id="1108038at2759"/>
<dbReference type="InterPro" id="IPR013083">
    <property type="entry name" value="Znf_RING/FYVE/PHD"/>
</dbReference>
<name>C5DHI1_LACTC</name>
<reference evidence="16 17" key="1">
    <citation type="journal article" date="2009" name="Genome Res.">
        <title>Comparative genomics of protoploid Saccharomycetaceae.</title>
        <authorList>
            <consortium name="The Genolevures Consortium"/>
            <person name="Souciet J.-L."/>
            <person name="Dujon B."/>
            <person name="Gaillardin C."/>
            <person name="Johnston M."/>
            <person name="Baret P.V."/>
            <person name="Cliften P."/>
            <person name="Sherman D.J."/>
            <person name="Weissenbach J."/>
            <person name="Westhof E."/>
            <person name="Wincker P."/>
            <person name="Jubin C."/>
            <person name="Poulain J."/>
            <person name="Barbe V."/>
            <person name="Segurens B."/>
            <person name="Artiguenave F."/>
            <person name="Anthouard V."/>
            <person name="Vacherie B."/>
            <person name="Val M.-E."/>
            <person name="Fulton R.S."/>
            <person name="Minx P."/>
            <person name="Wilson R."/>
            <person name="Durrens P."/>
            <person name="Jean G."/>
            <person name="Marck C."/>
            <person name="Martin T."/>
            <person name="Nikolski M."/>
            <person name="Rolland T."/>
            <person name="Seret M.-L."/>
            <person name="Casaregola S."/>
            <person name="Despons L."/>
            <person name="Fairhead C."/>
            <person name="Fischer G."/>
            <person name="Lafontaine I."/>
            <person name="Leh V."/>
            <person name="Lemaire M."/>
            <person name="de Montigny J."/>
            <person name="Neuveglise C."/>
            <person name="Thierry A."/>
            <person name="Blanc-Lenfle I."/>
            <person name="Bleykasten C."/>
            <person name="Diffels J."/>
            <person name="Fritsch E."/>
            <person name="Frangeul L."/>
            <person name="Goeffon A."/>
            <person name="Jauniaux N."/>
            <person name="Kachouri-Lafond R."/>
            <person name="Payen C."/>
            <person name="Potier S."/>
            <person name="Pribylova L."/>
            <person name="Ozanne C."/>
            <person name="Richard G.-F."/>
            <person name="Sacerdot C."/>
            <person name="Straub M.-L."/>
            <person name="Talla E."/>
        </authorList>
    </citation>
    <scope>NUCLEOTIDE SEQUENCE [LARGE SCALE GENOMIC DNA]</scope>
    <source>
        <strain evidence="17">ATCC 56472 / CBS 6340 / NRRL Y-8284</strain>
    </source>
</reference>
<keyword evidence="10" id="KW-0862">Zinc</keyword>
<evidence type="ECO:0000256" key="11">
    <source>
        <dbReference type="ARBA" id="ARBA00022989"/>
    </source>
</evidence>
<keyword evidence="8" id="KW-0863">Zinc-finger</keyword>
<dbReference type="CDD" id="cd16702">
    <property type="entry name" value="RING_CH-C4HC3_MARCH6"/>
    <property type="match status" value="1"/>
</dbReference>
<feature type="region of interest" description="Disordered" evidence="13">
    <location>
        <begin position="368"/>
        <end position="392"/>
    </location>
</feature>
<dbReference type="OMA" id="ALYFQYD"/>